<reference evidence="1" key="1">
    <citation type="submission" date="2022-12" db="EMBL/GenBank/DDBJ databases">
        <title>Peptostreptococcus.</title>
        <authorList>
            <person name="Lee S.H."/>
        </authorList>
    </citation>
    <scope>NUCLEOTIDE SEQUENCE</scope>
    <source>
        <strain evidence="1">CBA3647</strain>
    </source>
</reference>
<proteinExistence type="predicted"/>
<evidence type="ECO:0000313" key="1">
    <source>
        <dbReference type="EMBL" id="WAW14436.1"/>
    </source>
</evidence>
<keyword evidence="2" id="KW-1185">Reference proteome</keyword>
<name>A0ABY7JNJ6_9FIRM</name>
<dbReference type="EMBL" id="CP114052">
    <property type="protein sequence ID" value="WAW14436.1"/>
    <property type="molecule type" value="Genomic_DNA"/>
</dbReference>
<sequence>MYKMQIVKKSYGYVVINKDLDTHAHLPNYRGCISLINLIKKNVIIRDKYLRNAKYRLIPPSRKVG</sequence>
<protein>
    <submittedName>
        <fullName evidence="1">Uncharacterized protein</fullName>
    </submittedName>
</protein>
<dbReference type="Proteomes" id="UP001164187">
    <property type="component" value="Chromosome"/>
</dbReference>
<evidence type="ECO:0000313" key="2">
    <source>
        <dbReference type="Proteomes" id="UP001164187"/>
    </source>
</evidence>
<accession>A0ABY7JNJ6</accession>
<dbReference type="RefSeq" id="WP_269311113.1">
    <property type="nucleotide sequence ID" value="NZ_CP114052.1"/>
</dbReference>
<gene>
    <name evidence="1" type="ORF">O0R46_07490</name>
</gene>
<organism evidence="1 2">
    <name type="scientific">Peptostreptococcus equinus</name>
    <dbReference type="NCBI Taxonomy" id="3003601"/>
    <lineage>
        <taxon>Bacteria</taxon>
        <taxon>Bacillati</taxon>
        <taxon>Bacillota</taxon>
        <taxon>Clostridia</taxon>
        <taxon>Peptostreptococcales</taxon>
        <taxon>Peptostreptococcaceae</taxon>
        <taxon>Peptostreptococcus</taxon>
    </lineage>
</organism>